<dbReference type="AlphaFoldDB" id="A0A3B1CGE4"/>
<gene>
    <name evidence="6" type="ORF">MNBD_NITROSPINAE04-2583</name>
</gene>
<evidence type="ECO:0000259" key="5">
    <source>
        <dbReference type="PROSITE" id="PS51379"/>
    </source>
</evidence>
<proteinExistence type="inferred from homology"/>
<dbReference type="InterPro" id="IPR036874">
    <property type="entry name" value="Carbonic_anhydrase_sf"/>
</dbReference>
<dbReference type="CDD" id="cd03379">
    <property type="entry name" value="beta_CA_cladeD"/>
    <property type="match status" value="1"/>
</dbReference>
<accession>A0A3B1CGE4</accession>
<sequence length="261" mass="29632">MGEPPSVVKKSEMLPWVIPEYCEACADCVNVCPVFGLEMWETDDRDFSIPWLSNPDTCIGCGKCEESCTWGAISMTAYVDDARERLFKKRPLGLLEQSEKKKFNLREAASKKIAIITCLDSKLHIEDVLQENRDNAYILRNAGHAITNCVIRSLVLSIDVLGVKEIIIIGHRMCELRHINIKDLKKVVESRVEEELKAMLGKPFKKWLELTNDPEASLKDQVEIIRQSKLIPQDIPITGLMYDEYNGHIYRVVGPDAKVTV</sequence>
<dbReference type="GO" id="GO:0008270">
    <property type="term" value="F:zinc ion binding"/>
    <property type="evidence" value="ECO:0007669"/>
    <property type="project" value="InterPro"/>
</dbReference>
<feature type="domain" description="4Fe-4S ferredoxin-type" evidence="5">
    <location>
        <begin position="13"/>
        <end position="42"/>
    </location>
</feature>
<dbReference type="SUPFAM" id="SSF54862">
    <property type="entry name" value="4Fe-4S ferredoxins"/>
    <property type="match status" value="1"/>
</dbReference>
<keyword evidence="3" id="KW-0479">Metal-binding</keyword>
<dbReference type="SMART" id="SM00947">
    <property type="entry name" value="Pro_CA"/>
    <property type="match status" value="1"/>
</dbReference>
<dbReference type="SUPFAM" id="SSF53056">
    <property type="entry name" value="beta-carbonic anhydrase, cab"/>
    <property type="match status" value="1"/>
</dbReference>
<dbReference type="Pfam" id="PF00484">
    <property type="entry name" value="Pro_CA"/>
    <property type="match status" value="1"/>
</dbReference>
<dbReference type="GO" id="GO:0004089">
    <property type="term" value="F:carbonate dehydratase activity"/>
    <property type="evidence" value="ECO:0007669"/>
    <property type="project" value="InterPro"/>
</dbReference>
<organism evidence="6">
    <name type="scientific">hydrothermal vent metagenome</name>
    <dbReference type="NCBI Taxonomy" id="652676"/>
    <lineage>
        <taxon>unclassified sequences</taxon>
        <taxon>metagenomes</taxon>
        <taxon>ecological metagenomes</taxon>
    </lineage>
</organism>
<dbReference type="EMBL" id="UOGA01000254">
    <property type="protein sequence ID" value="VAX23813.1"/>
    <property type="molecule type" value="Genomic_DNA"/>
</dbReference>
<dbReference type="Gene3D" id="3.30.70.20">
    <property type="match status" value="1"/>
</dbReference>
<comment type="similarity">
    <text evidence="2">Belongs to the beta-class carbonic anhydrase family.</text>
</comment>
<evidence type="ECO:0000256" key="2">
    <source>
        <dbReference type="ARBA" id="ARBA00006217"/>
    </source>
</evidence>
<keyword evidence="4" id="KW-0862">Zinc</keyword>
<evidence type="ECO:0000256" key="4">
    <source>
        <dbReference type="ARBA" id="ARBA00022833"/>
    </source>
</evidence>
<evidence type="ECO:0000313" key="6">
    <source>
        <dbReference type="EMBL" id="VAX23813.1"/>
    </source>
</evidence>
<evidence type="ECO:0000256" key="1">
    <source>
        <dbReference type="ARBA" id="ARBA00001947"/>
    </source>
</evidence>
<dbReference type="Pfam" id="PF12838">
    <property type="entry name" value="Fer4_7"/>
    <property type="match status" value="1"/>
</dbReference>
<dbReference type="InterPro" id="IPR001765">
    <property type="entry name" value="Carbonic_anhydrase"/>
</dbReference>
<protein>
    <recommendedName>
        <fullName evidence="5">4Fe-4S ferredoxin-type domain-containing protein</fullName>
    </recommendedName>
</protein>
<evidence type="ECO:0000256" key="3">
    <source>
        <dbReference type="ARBA" id="ARBA00022723"/>
    </source>
</evidence>
<dbReference type="PANTHER" id="PTHR43175">
    <property type="entry name" value="CARBONIC ANHYDRASE"/>
    <property type="match status" value="1"/>
</dbReference>
<dbReference type="InterPro" id="IPR017896">
    <property type="entry name" value="4Fe4S_Fe-S-bd"/>
</dbReference>
<dbReference type="PANTHER" id="PTHR43175:SF3">
    <property type="entry name" value="CARBON DISULFIDE HYDROLASE"/>
    <property type="match status" value="1"/>
</dbReference>
<feature type="domain" description="4Fe-4S ferredoxin-type" evidence="5">
    <location>
        <begin position="48"/>
        <end position="78"/>
    </location>
</feature>
<dbReference type="Gene3D" id="3.40.1050.10">
    <property type="entry name" value="Carbonic anhydrase"/>
    <property type="match status" value="1"/>
</dbReference>
<name>A0A3B1CGE4_9ZZZZ</name>
<reference evidence="6" key="1">
    <citation type="submission" date="2018-06" db="EMBL/GenBank/DDBJ databases">
        <authorList>
            <person name="Zhirakovskaya E."/>
        </authorList>
    </citation>
    <scope>NUCLEOTIDE SEQUENCE</scope>
</reference>
<dbReference type="PROSITE" id="PS51379">
    <property type="entry name" value="4FE4S_FER_2"/>
    <property type="match status" value="2"/>
</dbReference>
<comment type="cofactor">
    <cofactor evidence="1">
        <name>Zn(2+)</name>
        <dbReference type="ChEBI" id="CHEBI:29105"/>
    </cofactor>
</comment>